<keyword evidence="2" id="KW-1185">Reference proteome</keyword>
<organism evidence="1 2">
    <name type="scientific">Gigaspora margarita</name>
    <dbReference type="NCBI Taxonomy" id="4874"/>
    <lineage>
        <taxon>Eukaryota</taxon>
        <taxon>Fungi</taxon>
        <taxon>Fungi incertae sedis</taxon>
        <taxon>Mucoromycota</taxon>
        <taxon>Glomeromycotina</taxon>
        <taxon>Glomeromycetes</taxon>
        <taxon>Diversisporales</taxon>
        <taxon>Gigasporaceae</taxon>
        <taxon>Gigaspora</taxon>
    </lineage>
</organism>
<gene>
    <name evidence="1" type="ORF">GMARGA_LOCUS5792</name>
</gene>
<protein>
    <submittedName>
        <fullName evidence="1">1947_t:CDS:1</fullName>
    </submittedName>
</protein>
<evidence type="ECO:0000313" key="1">
    <source>
        <dbReference type="EMBL" id="CAG8577663.1"/>
    </source>
</evidence>
<dbReference type="EMBL" id="CAJVQB010002513">
    <property type="protein sequence ID" value="CAG8577663.1"/>
    <property type="molecule type" value="Genomic_DNA"/>
</dbReference>
<reference evidence="1 2" key="1">
    <citation type="submission" date="2021-06" db="EMBL/GenBank/DDBJ databases">
        <authorList>
            <person name="Kallberg Y."/>
            <person name="Tangrot J."/>
            <person name="Rosling A."/>
        </authorList>
    </citation>
    <scope>NUCLEOTIDE SEQUENCE [LARGE SCALE GENOMIC DNA]</scope>
    <source>
        <strain evidence="1 2">120-4 pot B 10/14</strain>
    </source>
</reference>
<proteinExistence type="predicted"/>
<dbReference type="Proteomes" id="UP000789901">
    <property type="component" value="Unassembled WGS sequence"/>
</dbReference>
<name>A0ABN7UH84_GIGMA</name>
<comment type="caution">
    <text evidence="1">The sequence shown here is derived from an EMBL/GenBank/DDBJ whole genome shotgun (WGS) entry which is preliminary data.</text>
</comment>
<sequence length="787" mass="89386">MLAQKNSGPGPEVINRATRLFFGLANLDYKPGYNNHTYFQYLSNNKNDISLLDTYHPEEIFDKYIIRVAGKGFTVVNHPSEIYGIPDAHECIDGNLPFLLVLDIDVRQKPDSLNSGLPFLDTNKISREDLLSRILIACADILNSDLNHIVPLNAFILASLSNTDKCSWHIVYSYIRFIDYRDLKGFVEKVANRVGKPYSEFIDLGLYKSRFSLRLLGSAKGDRVKRPAISSVKKGYHELEDYLVQSKWDASEIWPRTFSSEKPKKEKFHLIENETTLSKGASLVITKYEWLEVGNIRKGFVNFQAQSLEACPICNICHEKDQLYGFLRTTKFSAKHKQGIVERIGDNISNPCPFIELSEIAINVEKLRDAPEAYPDFLNTEKMTILIRYDLLRQGKRVAFVSTGAVMARALVEKASKLSKSDNSPVKACELDCVAYTNTVEVGISFEVTNHFDIVIAITNIATSVHVEAFVQMLYPIRDSPCRIVSIFYQKNSNELFRLPGRENIRAELESARSNNLPTAIKGYRKWDNNAISYKIDESLAVITFIEVEHQKRLSARYFIEKLCSLIASTGASLQLIKMDESQGVIGNCKRIHNEVRVEVLVIKETDFNACSIADTMALKCFYMRNLYSGKDVNIDDWNNLCNKKFMECFSPPEPRKHFLPRENVKKSVAEDLHKLYSANYWKAIRELFQILGFTSIDNIHTLLGNIISEAFAQSCERFIEIQSQSLLLFGFKFCAKEKPDLISAIKTINAIASLGFGDKGALELPPYKPKTDNNIQKLFDSIGQDK</sequence>
<accession>A0ABN7UH84</accession>
<evidence type="ECO:0000313" key="2">
    <source>
        <dbReference type="Proteomes" id="UP000789901"/>
    </source>
</evidence>